<evidence type="ECO:0000256" key="1">
    <source>
        <dbReference type="SAM" id="MobiDB-lite"/>
    </source>
</evidence>
<name>A0A0F9RFC4_9ZZZZ</name>
<organism evidence="2">
    <name type="scientific">marine sediment metagenome</name>
    <dbReference type="NCBI Taxonomy" id="412755"/>
    <lineage>
        <taxon>unclassified sequences</taxon>
        <taxon>metagenomes</taxon>
        <taxon>ecological metagenomes</taxon>
    </lineage>
</organism>
<proteinExistence type="predicted"/>
<comment type="caution">
    <text evidence="2">The sequence shown here is derived from an EMBL/GenBank/DDBJ whole genome shotgun (WGS) entry which is preliminary data.</text>
</comment>
<evidence type="ECO:0000313" key="2">
    <source>
        <dbReference type="EMBL" id="KKN15938.1"/>
    </source>
</evidence>
<accession>A0A0F9RFC4</accession>
<dbReference type="EMBL" id="LAZR01003664">
    <property type="protein sequence ID" value="KKN15938.1"/>
    <property type="molecule type" value="Genomic_DNA"/>
</dbReference>
<feature type="region of interest" description="Disordered" evidence="1">
    <location>
        <begin position="77"/>
        <end position="98"/>
    </location>
</feature>
<gene>
    <name evidence="2" type="ORF">LCGC14_0981010</name>
</gene>
<sequence length="98" mass="11203">MQNKWRTNVYFIHVEYGEDIPPGVLEAYAAGRTQYMGKDYAYKLIHPSGTRKGGIIERVLIEEAEAYGFKAAFHLPREPVDHDQDPSIKKLSEFEGES</sequence>
<dbReference type="AlphaFoldDB" id="A0A0F9RFC4"/>
<reference evidence="2" key="1">
    <citation type="journal article" date="2015" name="Nature">
        <title>Complex archaea that bridge the gap between prokaryotes and eukaryotes.</title>
        <authorList>
            <person name="Spang A."/>
            <person name="Saw J.H."/>
            <person name="Jorgensen S.L."/>
            <person name="Zaremba-Niedzwiedzka K."/>
            <person name="Martijn J."/>
            <person name="Lind A.E."/>
            <person name="van Eijk R."/>
            <person name="Schleper C."/>
            <person name="Guy L."/>
            <person name="Ettema T.J."/>
        </authorList>
    </citation>
    <scope>NUCLEOTIDE SEQUENCE</scope>
</reference>
<protein>
    <submittedName>
        <fullName evidence="2">Uncharacterized protein</fullName>
    </submittedName>
</protein>